<keyword evidence="2" id="KW-1185">Reference proteome</keyword>
<dbReference type="EMBL" id="CP155571">
    <property type="protein sequence ID" value="XFO73370.1"/>
    <property type="molecule type" value="Genomic_DNA"/>
</dbReference>
<organism evidence="1 2">
    <name type="scientific">Sporomusa acidovorans (strain ATCC 49682 / DSM 3132 / Mol)</name>
    <dbReference type="NCBI Taxonomy" id="1123286"/>
    <lineage>
        <taxon>Bacteria</taxon>
        <taxon>Bacillati</taxon>
        <taxon>Bacillota</taxon>
        <taxon>Negativicutes</taxon>
        <taxon>Selenomonadales</taxon>
        <taxon>Sporomusaceae</taxon>
        <taxon>Sporomusa</taxon>
    </lineage>
</organism>
<reference evidence="1" key="1">
    <citation type="submission" date="2024-05" db="EMBL/GenBank/DDBJ databases">
        <title>Isolation and characterization of Sporomusa carbonis sp. nov., a carboxydotrophic hydrogenogen in the genus of Sporomusa isolated from a charcoal burning pile.</title>
        <authorList>
            <person name="Boeer T."/>
            <person name="Rosenbaum F."/>
            <person name="Eysell L."/>
            <person name="Mueller V."/>
            <person name="Daniel R."/>
            <person name="Poehlein A."/>
        </authorList>
    </citation>
    <scope>NUCLEOTIDE SEQUENCE [LARGE SCALE GENOMIC DNA]</scope>
    <source>
        <strain evidence="1">DSM 3132</strain>
    </source>
</reference>
<proteinExistence type="predicted"/>
<name>A0ABZ3J550_SPOA4</name>
<sequence>MLIHGPIVVEAVMFVCKIIAETGRIKKFDVDLYFALTEKVVVHDDGRLTVGLLDGTEVECLIE</sequence>
<evidence type="ECO:0000313" key="1">
    <source>
        <dbReference type="EMBL" id="XFO73370.1"/>
    </source>
</evidence>
<protein>
    <submittedName>
        <fullName evidence="1">Uncharacterized protein</fullName>
    </submittedName>
</protein>
<dbReference type="Proteomes" id="UP000216052">
    <property type="component" value="Chromosome"/>
</dbReference>
<gene>
    <name evidence="1" type="ORF">SPACI_034560</name>
</gene>
<evidence type="ECO:0000313" key="2">
    <source>
        <dbReference type="Proteomes" id="UP000216052"/>
    </source>
</evidence>
<accession>A0ABZ3J550</accession>